<name>A0ABV9MAU5_9BACL</name>
<dbReference type="EMBL" id="JBHSGL010000005">
    <property type="protein sequence ID" value="MFC4712119.1"/>
    <property type="molecule type" value="Genomic_DNA"/>
</dbReference>
<evidence type="ECO:0000256" key="2">
    <source>
        <dbReference type="ARBA" id="ARBA00022801"/>
    </source>
</evidence>
<organism evidence="3 4">
    <name type="scientific">Planococcus dechangensis</name>
    <dbReference type="NCBI Taxonomy" id="1176255"/>
    <lineage>
        <taxon>Bacteria</taxon>
        <taxon>Bacillati</taxon>
        <taxon>Bacillota</taxon>
        <taxon>Bacilli</taxon>
        <taxon>Bacillales</taxon>
        <taxon>Caryophanaceae</taxon>
        <taxon>Planococcus</taxon>
    </lineage>
</organism>
<evidence type="ECO:0000313" key="4">
    <source>
        <dbReference type="Proteomes" id="UP001595932"/>
    </source>
</evidence>
<dbReference type="PANTHER" id="PTHR31793:SF27">
    <property type="entry name" value="NOVEL THIOESTERASE SUPERFAMILY DOMAIN AND SAPOSIN A-TYPE DOMAIN CONTAINING PROTEIN (0610012H03RIK)"/>
    <property type="match status" value="1"/>
</dbReference>
<keyword evidence="2 3" id="KW-0378">Hydrolase</keyword>
<keyword evidence="4" id="KW-1185">Reference proteome</keyword>
<dbReference type="Gene3D" id="3.10.129.10">
    <property type="entry name" value="Hotdog Thioesterase"/>
    <property type="match status" value="1"/>
</dbReference>
<dbReference type="SUPFAM" id="SSF54637">
    <property type="entry name" value="Thioesterase/thiol ester dehydrase-isomerase"/>
    <property type="match status" value="1"/>
</dbReference>
<accession>A0ABV9MAU5</accession>
<sequence length="150" mass="16944">MYISEKEIEIRYAETDQMGVVYHANYLVWLEIGRTQLIKDLGFTYAGMEAQGFLSPVTDISIQYKAALRYGTKAIVKTWVESHGRLRTTYGYEVLHEDGTIAAKATSEHAVVKKESFRPVPLGKVDPEWDAKYKEVAREAAQDGVRNPTA</sequence>
<evidence type="ECO:0000256" key="1">
    <source>
        <dbReference type="ARBA" id="ARBA00005953"/>
    </source>
</evidence>
<dbReference type="InterPro" id="IPR006684">
    <property type="entry name" value="YbgC/YbaW"/>
</dbReference>
<proteinExistence type="inferred from homology"/>
<dbReference type="GO" id="GO:0016787">
    <property type="term" value="F:hydrolase activity"/>
    <property type="evidence" value="ECO:0007669"/>
    <property type="project" value="UniProtKB-KW"/>
</dbReference>
<dbReference type="RefSeq" id="WP_377277096.1">
    <property type="nucleotide sequence ID" value="NZ_JBHSGL010000005.1"/>
</dbReference>
<dbReference type="Pfam" id="PF13279">
    <property type="entry name" value="4HBT_2"/>
    <property type="match status" value="1"/>
</dbReference>
<evidence type="ECO:0000313" key="3">
    <source>
        <dbReference type="EMBL" id="MFC4712119.1"/>
    </source>
</evidence>
<dbReference type="EC" id="3.1.2.-" evidence="3"/>
<comment type="caution">
    <text evidence="3">The sequence shown here is derived from an EMBL/GenBank/DDBJ whole genome shotgun (WGS) entry which is preliminary data.</text>
</comment>
<dbReference type="InterPro" id="IPR050563">
    <property type="entry name" value="4-hydroxybenzoyl-CoA_TE"/>
</dbReference>
<protein>
    <submittedName>
        <fullName evidence="3">Acyl-CoA thioesterase</fullName>
        <ecNumber evidence="3">3.1.2.-</ecNumber>
    </submittedName>
</protein>
<gene>
    <name evidence="3" type="ORF">ACFO5U_04600</name>
</gene>
<dbReference type="InterPro" id="IPR029069">
    <property type="entry name" value="HotDog_dom_sf"/>
</dbReference>
<dbReference type="Proteomes" id="UP001595932">
    <property type="component" value="Unassembled WGS sequence"/>
</dbReference>
<dbReference type="CDD" id="cd00586">
    <property type="entry name" value="4HBT"/>
    <property type="match status" value="1"/>
</dbReference>
<comment type="similarity">
    <text evidence="1">Belongs to the 4-hydroxybenzoyl-CoA thioesterase family.</text>
</comment>
<dbReference type="PANTHER" id="PTHR31793">
    <property type="entry name" value="4-HYDROXYBENZOYL-COA THIOESTERASE FAMILY MEMBER"/>
    <property type="match status" value="1"/>
</dbReference>
<dbReference type="NCBIfam" id="TIGR00051">
    <property type="entry name" value="YbgC/FadM family acyl-CoA thioesterase"/>
    <property type="match status" value="1"/>
</dbReference>
<reference evidence="4" key="1">
    <citation type="journal article" date="2019" name="Int. J. Syst. Evol. Microbiol.">
        <title>The Global Catalogue of Microorganisms (GCM) 10K type strain sequencing project: providing services to taxonomists for standard genome sequencing and annotation.</title>
        <authorList>
            <consortium name="The Broad Institute Genomics Platform"/>
            <consortium name="The Broad Institute Genome Sequencing Center for Infectious Disease"/>
            <person name="Wu L."/>
            <person name="Ma J."/>
        </authorList>
    </citation>
    <scope>NUCLEOTIDE SEQUENCE [LARGE SCALE GENOMIC DNA]</scope>
    <source>
        <strain evidence="4">CGMCC 1.12151</strain>
    </source>
</reference>